<name>A0A1G8ANV6_9VIBR</name>
<evidence type="ECO:0000259" key="2">
    <source>
        <dbReference type="Pfam" id="PF01627"/>
    </source>
</evidence>
<organism evidence="3 4">
    <name type="scientific">Vibrio xiamenensis</name>
    <dbReference type="NCBI Taxonomy" id="861298"/>
    <lineage>
        <taxon>Bacteria</taxon>
        <taxon>Pseudomonadati</taxon>
        <taxon>Pseudomonadota</taxon>
        <taxon>Gammaproteobacteria</taxon>
        <taxon>Vibrionales</taxon>
        <taxon>Vibrionaceae</taxon>
        <taxon>Vibrio</taxon>
    </lineage>
</organism>
<feature type="domain" description="HPt" evidence="2">
    <location>
        <begin position="28"/>
        <end position="107"/>
    </location>
</feature>
<dbReference type="Pfam" id="PF01627">
    <property type="entry name" value="Hpt"/>
    <property type="match status" value="1"/>
</dbReference>
<dbReference type="InterPro" id="IPR036641">
    <property type="entry name" value="HPT_dom_sf"/>
</dbReference>
<protein>
    <submittedName>
        <fullName evidence="3">Hpt domain-containing protein</fullName>
    </submittedName>
</protein>
<keyword evidence="4" id="KW-1185">Reference proteome</keyword>
<dbReference type="STRING" id="861298.SAMN04488136_11145"/>
<dbReference type="Gene3D" id="1.20.120.160">
    <property type="entry name" value="HPT domain"/>
    <property type="match status" value="1"/>
</dbReference>
<gene>
    <name evidence="3" type="ORF">SAMN04488136_11145</name>
</gene>
<sequence length="127" mass="14191">MPTNEAIYGFSPNVLASTVGEDYVVEIMREYLNTVNVLLNFPQPTPQEHESELILCLHTIKSASLMVGASKAGKWAASLEKNAYCLQDSQVGSVERAEWEQDLDNFKAYLASNVEKINQYLLHQDAP</sequence>
<dbReference type="GO" id="GO:0000160">
    <property type="term" value="P:phosphorelay signal transduction system"/>
    <property type="evidence" value="ECO:0007669"/>
    <property type="project" value="UniProtKB-KW"/>
</dbReference>
<dbReference type="InterPro" id="IPR008207">
    <property type="entry name" value="Sig_transdc_His_kin_Hpt_dom"/>
</dbReference>
<evidence type="ECO:0000256" key="1">
    <source>
        <dbReference type="ARBA" id="ARBA00023012"/>
    </source>
</evidence>
<dbReference type="SUPFAM" id="SSF47226">
    <property type="entry name" value="Histidine-containing phosphotransfer domain, HPT domain"/>
    <property type="match status" value="1"/>
</dbReference>
<dbReference type="EMBL" id="FNDD01000011">
    <property type="protein sequence ID" value="SDH22681.1"/>
    <property type="molecule type" value="Genomic_DNA"/>
</dbReference>
<dbReference type="GO" id="GO:0004672">
    <property type="term" value="F:protein kinase activity"/>
    <property type="evidence" value="ECO:0007669"/>
    <property type="project" value="UniProtKB-ARBA"/>
</dbReference>
<dbReference type="RefSeq" id="WP_093273382.1">
    <property type="nucleotide sequence ID" value="NZ_FNDD01000011.1"/>
</dbReference>
<keyword evidence="1" id="KW-0902">Two-component regulatory system</keyword>
<evidence type="ECO:0000313" key="4">
    <source>
        <dbReference type="Proteomes" id="UP000198854"/>
    </source>
</evidence>
<proteinExistence type="predicted"/>
<reference evidence="3 4" key="1">
    <citation type="submission" date="2016-10" db="EMBL/GenBank/DDBJ databases">
        <authorList>
            <person name="de Groot N.N."/>
        </authorList>
    </citation>
    <scope>NUCLEOTIDE SEQUENCE [LARGE SCALE GENOMIC DNA]</scope>
    <source>
        <strain evidence="3 4">CGMCC 1.10228</strain>
    </source>
</reference>
<accession>A0A1G8ANV6</accession>
<evidence type="ECO:0000313" key="3">
    <source>
        <dbReference type="EMBL" id="SDH22681.1"/>
    </source>
</evidence>
<dbReference type="AlphaFoldDB" id="A0A1G8ANV6"/>
<dbReference type="Proteomes" id="UP000198854">
    <property type="component" value="Unassembled WGS sequence"/>
</dbReference>